<reference evidence="3" key="2">
    <citation type="submission" date="2021-03" db="UniProtKB">
        <authorList>
            <consortium name="Ensembl"/>
        </authorList>
    </citation>
    <scope>IDENTIFICATION</scope>
</reference>
<dbReference type="InterPro" id="IPR026302">
    <property type="entry name" value="NEDD4-bd_p2"/>
</dbReference>
<dbReference type="InterPro" id="IPR027417">
    <property type="entry name" value="P-loop_NTPase"/>
</dbReference>
<name>A0A803J8S7_XENTR</name>
<dbReference type="PANTHER" id="PTHR13308">
    <property type="entry name" value="NEDD4-BINDING PROTEIN 2-LIKE 1"/>
    <property type="match status" value="1"/>
</dbReference>
<keyword evidence="2" id="KW-0472">Membrane</keyword>
<sequence length="224" mass="26235">MDERFCSAFGNLSLDEQNRRYRHQRRPQSRQQNPLPAPQRPRPAPRSSRFSKHIYLLRGLPGSGKSSLARKLKQDFPSALVFSTDEYFLMDDGTYLFDHEMLPEAHKWNQKRARKAMSKGKTPIIIDNTNIQAWEMKPYAVMALENQYQVIFLEPSTRWKFNVAELARYVVMSWCGHMSYNQASRAATEQLWLLLHLPFFMSYQGCCVVIAFLHDTQEWALLIT</sequence>
<evidence type="ECO:0008006" key="4">
    <source>
        <dbReference type="Google" id="ProtNLM"/>
    </source>
</evidence>
<dbReference type="Ensembl" id="ENSXETT00000111952">
    <property type="protein sequence ID" value="ENSXETP00000104269"/>
    <property type="gene ID" value="ENSXETG00000036678"/>
</dbReference>
<accession>A0A803J8S7</accession>
<reference evidence="3" key="1">
    <citation type="journal article" date="2010" name="Science">
        <title>The genome of the Western clawed frog Xenopus tropicalis.</title>
        <authorList>
            <person name="Hellsten U."/>
            <person name="Harland R.M."/>
            <person name="Gilchrist M.J."/>
            <person name="Hendrix D."/>
            <person name="Jurka J."/>
            <person name="Kapitonov V."/>
            <person name="Ovcharenko I."/>
            <person name="Putnam N.H."/>
            <person name="Shu S."/>
            <person name="Taher L."/>
            <person name="Blitz I.L."/>
            <person name="Blumberg B."/>
            <person name="Dichmann D.S."/>
            <person name="Dubchak I."/>
            <person name="Amaya E."/>
            <person name="Detter J.C."/>
            <person name="Fletcher R."/>
            <person name="Gerhard D.S."/>
            <person name="Goodstein D."/>
            <person name="Graves T."/>
            <person name="Grigoriev I.V."/>
            <person name="Grimwood J."/>
            <person name="Kawashima T."/>
            <person name="Lindquist E."/>
            <person name="Lucas S.M."/>
            <person name="Mead P.E."/>
            <person name="Mitros T."/>
            <person name="Ogino H."/>
            <person name="Ohta Y."/>
            <person name="Poliakov A.V."/>
            <person name="Pollet N."/>
            <person name="Robert J."/>
            <person name="Salamov A."/>
            <person name="Sater A.K."/>
            <person name="Schmutz J."/>
            <person name="Terry A."/>
            <person name="Vize P.D."/>
            <person name="Warren W.C."/>
            <person name="Wells D."/>
            <person name="Wills A."/>
            <person name="Wilson R.K."/>
            <person name="Zimmerman L.B."/>
            <person name="Zorn A.M."/>
            <person name="Grainger R."/>
            <person name="Grammer T."/>
            <person name="Khokha M.K."/>
            <person name="Richardson P.M."/>
            <person name="Rokhsar D.S."/>
        </authorList>
    </citation>
    <scope>NUCLEOTIDE SEQUENCE [LARGE SCALE GENOMIC DNA]</scope>
    <source>
        <strain evidence="3">Nigerian</strain>
    </source>
</reference>
<dbReference type="AlphaFoldDB" id="A0A803J8S7"/>
<dbReference type="SUPFAM" id="SSF52540">
    <property type="entry name" value="P-loop containing nucleoside triphosphate hydrolases"/>
    <property type="match status" value="1"/>
</dbReference>
<evidence type="ECO:0000256" key="1">
    <source>
        <dbReference type="SAM" id="MobiDB-lite"/>
    </source>
</evidence>
<dbReference type="InParanoid" id="A0A803J8S7"/>
<keyword evidence="2" id="KW-0812">Transmembrane</keyword>
<feature type="transmembrane region" description="Helical" evidence="2">
    <location>
        <begin position="191"/>
        <end position="213"/>
    </location>
</feature>
<dbReference type="PANTHER" id="PTHR13308:SF5">
    <property type="entry name" value="NEDD4-BINDING PROTEIN 2-LIKE 1"/>
    <property type="match status" value="1"/>
</dbReference>
<proteinExistence type="predicted"/>
<evidence type="ECO:0000256" key="2">
    <source>
        <dbReference type="SAM" id="Phobius"/>
    </source>
</evidence>
<dbReference type="Gene3D" id="3.40.50.300">
    <property type="entry name" value="P-loop containing nucleotide triphosphate hydrolases"/>
    <property type="match status" value="1"/>
</dbReference>
<organism evidence="3">
    <name type="scientific">Xenopus tropicalis</name>
    <name type="common">Western clawed frog</name>
    <name type="synonym">Silurana tropicalis</name>
    <dbReference type="NCBI Taxonomy" id="8364"/>
    <lineage>
        <taxon>Eukaryota</taxon>
        <taxon>Metazoa</taxon>
        <taxon>Chordata</taxon>
        <taxon>Craniata</taxon>
        <taxon>Vertebrata</taxon>
        <taxon>Euteleostomi</taxon>
        <taxon>Amphibia</taxon>
        <taxon>Batrachia</taxon>
        <taxon>Anura</taxon>
        <taxon>Pipoidea</taxon>
        <taxon>Pipidae</taxon>
        <taxon>Xenopodinae</taxon>
        <taxon>Xenopus</taxon>
        <taxon>Silurana</taxon>
    </lineage>
</organism>
<evidence type="ECO:0000313" key="3">
    <source>
        <dbReference type="Ensembl" id="ENSXETP00000104269"/>
    </source>
</evidence>
<dbReference type="FunCoup" id="A0A803J8S7">
    <property type="interactions" value="23"/>
</dbReference>
<feature type="compositionally biased region" description="Pro residues" evidence="1">
    <location>
        <begin position="35"/>
        <end position="44"/>
    </location>
</feature>
<keyword evidence="2" id="KW-1133">Transmembrane helix</keyword>
<dbReference type="Pfam" id="PF13671">
    <property type="entry name" value="AAA_33"/>
    <property type="match status" value="1"/>
</dbReference>
<feature type="region of interest" description="Disordered" evidence="1">
    <location>
        <begin position="20"/>
        <end position="48"/>
    </location>
</feature>
<dbReference type="GeneTree" id="ENSGT00940000161564"/>
<protein>
    <recommendedName>
        <fullName evidence="4">NEDD4-binding protein 2-like 1</fullName>
    </recommendedName>
</protein>